<dbReference type="Proteomes" id="UP000823749">
    <property type="component" value="Chromosome 7"/>
</dbReference>
<protein>
    <submittedName>
        <fullName evidence="1">Uncharacterized protein</fullName>
    </submittedName>
</protein>
<accession>A0AAV6JRV5</accession>
<name>A0AAV6JRV5_9ERIC</name>
<reference evidence="1" key="1">
    <citation type="submission" date="2020-08" db="EMBL/GenBank/DDBJ databases">
        <title>Plant Genome Project.</title>
        <authorList>
            <person name="Zhang R.-G."/>
        </authorList>
    </citation>
    <scope>NUCLEOTIDE SEQUENCE</scope>
    <source>
        <strain evidence="1">WSP0</strain>
        <tissue evidence="1">Leaf</tissue>
    </source>
</reference>
<keyword evidence="2" id="KW-1185">Reference proteome</keyword>
<gene>
    <name evidence="1" type="ORF">RHGRI_021997</name>
</gene>
<organism evidence="1 2">
    <name type="scientific">Rhododendron griersonianum</name>
    <dbReference type="NCBI Taxonomy" id="479676"/>
    <lineage>
        <taxon>Eukaryota</taxon>
        <taxon>Viridiplantae</taxon>
        <taxon>Streptophyta</taxon>
        <taxon>Embryophyta</taxon>
        <taxon>Tracheophyta</taxon>
        <taxon>Spermatophyta</taxon>
        <taxon>Magnoliopsida</taxon>
        <taxon>eudicotyledons</taxon>
        <taxon>Gunneridae</taxon>
        <taxon>Pentapetalae</taxon>
        <taxon>asterids</taxon>
        <taxon>Ericales</taxon>
        <taxon>Ericaceae</taxon>
        <taxon>Ericoideae</taxon>
        <taxon>Rhodoreae</taxon>
        <taxon>Rhododendron</taxon>
    </lineage>
</organism>
<comment type="caution">
    <text evidence="1">The sequence shown here is derived from an EMBL/GenBank/DDBJ whole genome shotgun (WGS) entry which is preliminary data.</text>
</comment>
<sequence length="86" mass="9290">MASSLVARAVRRAATVTRLSSPPSSAQATSLVQRRGLAGALTHGDASRKSGYEQLFLLNPPPLTADEPLLSLPLLSRNRRRRQNGR</sequence>
<proteinExistence type="predicted"/>
<dbReference type="EMBL" id="JACTNZ010000007">
    <property type="protein sequence ID" value="KAG5542310.1"/>
    <property type="molecule type" value="Genomic_DNA"/>
</dbReference>
<dbReference type="AlphaFoldDB" id="A0AAV6JRV5"/>
<evidence type="ECO:0000313" key="1">
    <source>
        <dbReference type="EMBL" id="KAG5542310.1"/>
    </source>
</evidence>
<evidence type="ECO:0000313" key="2">
    <source>
        <dbReference type="Proteomes" id="UP000823749"/>
    </source>
</evidence>